<dbReference type="InterPro" id="IPR005123">
    <property type="entry name" value="Oxoglu/Fe-dep_dioxygenase_dom"/>
</dbReference>
<evidence type="ECO:0000256" key="1">
    <source>
        <dbReference type="ARBA" id="ARBA00001961"/>
    </source>
</evidence>
<comment type="caution">
    <text evidence="9">The sequence shown here is derived from an EMBL/GenBank/DDBJ whole genome shotgun (WGS) entry which is preliminary data.</text>
</comment>
<feature type="binding site" evidence="7">
    <location>
        <position position="157"/>
    </location>
    <ligand>
        <name>Fe cation</name>
        <dbReference type="ChEBI" id="CHEBI:24875"/>
    </ligand>
</feature>
<protein>
    <submittedName>
        <fullName evidence="9">Fe2+-dependent dioxygenase</fullName>
    </submittedName>
</protein>
<feature type="binding site" evidence="7">
    <location>
        <position position="98"/>
    </location>
    <ligand>
        <name>Fe cation</name>
        <dbReference type="ChEBI" id="CHEBI:24875"/>
    </ligand>
</feature>
<dbReference type="Pfam" id="PF13640">
    <property type="entry name" value="2OG-FeII_Oxy_3"/>
    <property type="match status" value="1"/>
</dbReference>
<evidence type="ECO:0000256" key="3">
    <source>
        <dbReference type="ARBA" id="ARBA00022896"/>
    </source>
</evidence>
<dbReference type="InterPro" id="IPR023550">
    <property type="entry name" value="PKHD_hydroxylase"/>
</dbReference>
<evidence type="ECO:0000259" key="8">
    <source>
        <dbReference type="PROSITE" id="PS51471"/>
    </source>
</evidence>
<dbReference type="InterPro" id="IPR006620">
    <property type="entry name" value="Pro_4_hyd_alph"/>
</dbReference>
<dbReference type="EMBL" id="JAXCLW010000007">
    <property type="protein sequence ID" value="MDY0885056.1"/>
    <property type="molecule type" value="Genomic_DNA"/>
</dbReference>
<feature type="binding site" evidence="7">
    <location>
        <position position="96"/>
    </location>
    <ligand>
        <name>Fe cation</name>
        <dbReference type="ChEBI" id="CHEBI:24875"/>
    </ligand>
</feature>
<name>A0ABU5EFR3_9PROT</name>
<dbReference type="Gene3D" id="2.60.120.620">
    <property type="entry name" value="q2cbj1_9rhob like domain"/>
    <property type="match status" value="1"/>
</dbReference>
<keyword evidence="3 7" id="KW-0847">Vitamin C</keyword>
<evidence type="ECO:0000256" key="4">
    <source>
        <dbReference type="ARBA" id="ARBA00022964"/>
    </source>
</evidence>
<accession>A0ABU5EFR3</accession>
<dbReference type="GO" id="GO:0051213">
    <property type="term" value="F:dioxygenase activity"/>
    <property type="evidence" value="ECO:0007669"/>
    <property type="project" value="UniProtKB-KW"/>
</dbReference>
<reference evidence="9 10" key="1">
    <citation type="journal article" date="2016" name="Antonie Van Leeuwenhoek">
        <title>Dongia soli sp. nov., isolated from soil from Dokdo, Korea.</title>
        <authorList>
            <person name="Kim D.U."/>
            <person name="Lee H."/>
            <person name="Kim H."/>
            <person name="Kim S.G."/>
            <person name="Ka J.O."/>
        </authorList>
    </citation>
    <scope>NUCLEOTIDE SEQUENCE [LARGE SCALE GENOMIC DNA]</scope>
    <source>
        <strain evidence="9 10">D78</strain>
    </source>
</reference>
<evidence type="ECO:0000256" key="6">
    <source>
        <dbReference type="ARBA" id="ARBA00023004"/>
    </source>
</evidence>
<feature type="domain" description="Fe2OG dioxygenase" evidence="8">
    <location>
        <begin position="75"/>
        <end position="176"/>
    </location>
</feature>
<evidence type="ECO:0000256" key="7">
    <source>
        <dbReference type="HAMAP-Rule" id="MF_00657"/>
    </source>
</evidence>
<keyword evidence="2 7" id="KW-0479">Metal-binding</keyword>
<dbReference type="PANTHER" id="PTHR41536">
    <property type="entry name" value="PKHD-TYPE HYDROXYLASE YBIX"/>
    <property type="match status" value="1"/>
</dbReference>
<evidence type="ECO:0000313" key="10">
    <source>
        <dbReference type="Proteomes" id="UP001279642"/>
    </source>
</evidence>
<dbReference type="InterPro" id="IPR044862">
    <property type="entry name" value="Pro_4_hyd_alph_FE2OG_OXY"/>
</dbReference>
<dbReference type="RefSeq" id="WP_320510127.1">
    <property type="nucleotide sequence ID" value="NZ_JAXCLW010000007.1"/>
</dbReference>
<dbReference type="PROSITE" id="PS51471">
    <property type="entry name" value="FE2OG_OXY"/>
    <property type="match status" value="1"/>
</dbReference>
<dbReference type="SMART" id="SM00702">
    <property type="entry name" value="P4Hc"/>
    <property type="match status" value="1"/>
</dbReference>
<comment type="cofactor">
    <cofactor evidence="1 7">
        <name>L-ascorbate</name>
        <dbReference type="ChEBI" id="CHEBI:38290"/>
    </cofactor>
</comment>
<gene>
    <name evidence="9" type="ORF">SMD27_19590</name>
</gene>
<feature type="binding site" evidence="7">
    <location>
        <position position="167"/>
    </location>
    <ligand>
        <name>2-oxoglutarate</name>
        <dbReference type="ChEBI" id="CHEBI:16810"/>
    </ligand>
</feature>
<keyword evidence="5 7" id="KW-0560">Oxidoreductase</keyword>
<evidence type="ECO:0000256" key="5">
    <source>
        <dbReference type="ARBA" id="ARBA00023002"/>
    </source>
</evidence>
<dbReference type="NCBIfam" id="NF003975">
    <property type="entry name" value="PRK05467.1-4"/>
    <property type="match status" value="1"/>
</dbReference>
<keyword evidence="10" id="KW-1185">Reference proteome</keyword>
<organism evidence="9 10">
    <name type="scientific">Dongia soli</name>
    <dbReference type="NCBI Taxonomy" id="600628"/>
    <lineage>
        <taxon>Bacteria</taxon>
        <taxon>Pseudomonadati</taxon>
        <taxon>Pseudomonadota</taxon>
        <taxon>Alphaproteobacteria</taxon>
        <taxon>Rhodospirillales</taxon>
        <taxon>Dongiaceae</taxon>
        <taxon>Dongia</taxon>
    </lineage>
</organism>
<dbReference type="HAMAP" id="MF_00657">
    <property type="entry name" value="Hydroxyl_YbiX"/>
    <property type="match status" value="1"/>
</dbReference>
<dbReference type="PANTHER" id="PTHR41536:SF1">
    <property type="entry name" value="PKHD-TYPE HYDROXYLASE YBIX"/>
    <property type="match status" value="1"/>
</dbReference>
<keyword evidence="4 7" id="KW-0223">Dioxygenase</keyword>
<evidence type="ECO:0000313" key="9">
    <source>
        <dbReference type="EMBL" id="MDY0885056.1"/>
    </source>
</evidence>
<evidence type="ECO:0000256" key="2">
    <source>
        <dbReference type="ARBA" id="ARBA00022723"/>
    </source>
</evidence>
<sequence>MLVNIPHVLTPDELKTVRAAIEAAPFADGKETAGFRNQRIKRNEQVPKAWEGRNVIQKTVIDALMRSVHFRHAALPHHVFLPTISRYRPGMAYGQHVDDALMGPNDDLRRADVSLTVFINEPTEYDGGELLINSPFGPQMIKLPAGSAIVYPSSTLHEVRPVTRGERLVVISWVQSHVRDERQRMLLADLAMIGEKLNKVAPNDQITDLAFKCHVNLLRMWSEN</sequence>
<dbReference type="NCBIfam" id="NF003974">
    <property type="entry name" value="PRK05467.1-3"/>
    <property type="match status" value="1"/>
</dbReference>
<dbReference type="Proteomes" id="UP001279642">
    <property type="component" value="Unassembled WGS sequence"/>
</dbReference>
<comment type="cofactor">
    <cofactor evidence="7">
        <name>Fe(2+)</name>
        <dbReference type="ChEBI" id="CHEBI:29033"/>
    </cofactor>
    <text evidence="7">Binds 1 Fe(2+) ion per subunit.</text>
</comment>
<proteinExistence type="inferred from homology"/>
<keyword evidence="6 7" id="KW-0408">Iron</keyword>